<reference evidence="1 2" key="1">
    <citation type="submission" date="2018-11" db="EMBL/GenBank/DDBJ databases">
        <title>Genomic Encyclopedia of Type Strains, Phase IV (KMG-IV): sequencing the most valuable type-strain genomes for metagenomic binning, comparative biology and taxonomic classification.</title>
        <authorList>
            <person name="Goeker M."/>
        </authorList>
    </citation>
    <scope>NUCLEOTIDE SEQUENCE [LARGE SCALE GENOMIC DNA]</scope>
    <source>
        <strain evidence="1 2">DSM 21945</strain>
    </source>
</reference>
<name>A0A3N1P9P7_9GAMM</name>
<evidence type="ECO:0000313" key="1">
    <source>
        <dbReference type="EMBL" id="ROQ28724.1"/>
    </source>
</evidence>
<comment type="caution">
    <text evidence="1">The sequence shown here is derived from an EMBL/GenBank/DDBJ whole genome shotgun (WGS) entry which is preliminary data.</text>
</comment>
<keyword evidence="2" id="KW-1185">Reference proteome</keyword>
<protein>
    <submittedName>
        <fullName evidence="1">Uncharacterized protein</fullName>
    </submittedName>
</protein>
<dbReference type="EMBL" id="RJUL01000003">
    <property type="protein sequence ID" value="ROQ28724.1"/>
    <property type="molecule type" value="Genomic_DNA"/>
</dbReference>
<dbReference type="Proteomes" id="UP000268033">
    <property type="component" value="Unassembled WGS sequence"/>
</dbReference>
<accession>A0A3N1P9P7</accession>
<dbReference type="AlphaFoldDB" id="A0A3N1P9P7"/>
<organism evidence="1 2">
    <name type="scientific">Gallaecimonas pentaromativorans</name>
    <dbReference type="NCBI Taxonomy" id="584787"/>
    <lineage>
        <taxon>Bacteria</taxon>
        <taxon>Pseudomonadati</taxon>
        <taxon>Pseudomonadota</taxon>
        <taxon>Gammaproteobacteria</taxon>
        <taxon>Enterobacterales</taxon>
        <taxon>Gallaecimonadaceae</taxon>
        <taxon>Gallaecimonas</taxon>
    </lineage>
</organism>
<sequence length="125" mass="14467">MSREFYGPTANAEIFINRLLGLPATGKEQDWEFELADPKKIDEILNALESKGLDFELQSALSLLLISSIEEASDLDIINDVQLDRARKFFFDNTEVRERMSFYWLELDRAADKTLVRRLISCSQF</sequence>
<gene>
    <name evidence="1" type="ORF">EDC28_103318</name>
</gene>
<evidence type="ECO:0000313" key="2">
    <source>
        <dbReference type="Proteomes" id="UP000268033"/>
    </source>
</evidence>
<dbReference type="RefSeq" id="WP_123421113.1">
    <property type="nucleotide sequence ID" value="NZ_RJUL01000003.1"/>
</dbReference>
<proteinExistence type="predicted"/>